<evidence type="ECO:0000256" key="1">
    <source>
        <dbReference type="ARBA" id="ARBA00001771"/>
    </source>
</evidence>
<evidence type="ECO:0000313" key="13">
    <source>
        <dbReference type="Proteomes" id="UP000199569"/>
    </source>
</evidence>
<dbReference type="InterPro" id="IPR029056">
    <property type="entry name" value="Ribokinase-like"/>
</dbReference>
<dbReference type="CDD" id="cd01170">
    <property type="entry name" value="THZ_kinase"/>
    <property type="match status" value="1"/>
</dbReference>
<keyword evidence="8 11" id="KW-0067">ATP-binding</keyword>
<dbReference type="SUPFAM" id="SSF53613">
    <property type="entry name" value="Ribokinase-like"/>
    <property type="match status" value="1"/>
</dbReference>
<dbReference type="UniPathway" id="UPA00060">
    <property type="reaction ID" value="UER00139"/>
</dbReference>
<dbReference type="RefSeq" id="WP_210183593.1">
    <property type="nucleotide sequence ID" value="NZ_FMVJ01000003.1"/>
</dbReference>
<protein>
    <recommendedName>
        <fullName evidence="11">Hydroxyethylthiazole kinase</fullName>
        <ecNumber evidence="11">2.7.1.50</ecNumber>
    </recommendedName>
    <alternativeName>
        <fullName evidence="11">4-methyl-5-beta-hydroxyethylthiazole kinase</fullName>
        <shortName evidence="11">TH kinase</shortName>
        <shortName evidence="11">Thz kinase</shortName>
    </alternativeName>
</protein>
<dbReference type="PIRSF" id="PIRSF000513">
    <property type="entry name" value="Thz_kinase"/>
    <property type="match status" value="1"/>
</dbReference>
<dbReference type="GO" id="GO:0000287">
    <property type="term" value="F:magnesium ion binding"/>
    <property type="evidence" value="ECO:0007669"/>
    <property type="project" value="UniProtKB-UniRule"/>
</dbReference>
<dbReference type="HAMAP" id="MF_00228">
    <property type="entry name" value="Thz_kinase"/>
    <property type="match status" value="1"/>
</dbReference>
<evidence type="ECO:0000256" key="10">
    <source>
        <dbReference type="ARBA" id="ARBA00022977"/>
    </source>
</evidence>
<dbReference type="AlphaFoldDB" id="A0A1G5EZ20"/>
<dbReference type="EC" id="2.7.1.50" evidence="11"/>
<comment type="similarity">
    <text evidence="11">Belongs to the Thz kinase family.</text>
</comment>
<comment type="cofactor">
    <cofactor evidence="2 11">
        <name>Mg(2+)</name>
        <dbReference type="ChEBI" id="CHEBI:18420"/>
    </cofactor>
</comment>
<keyword evidence="10 11" id="KW-0784">Thiamine biosynthesis</keyword>
<comment type="caution">
    <text evidence="11">Lacks conserved residue(s) required for the propagation of feature annotation.</text>
</comment>
<dbReference type="EMBL" id="FMVJ01000003">
    <property type="protein sequence ID" value="SCY32217.1"/>
    <property type="molecule type" value="Genomic_DNA"/>
</dbReference>
<evidence type="ECO:0000256" key="9">
    <source>
        <dbReference type="ARBA" id="ARBA00022842"/>
    </source>
</evidence>
<keyword evidence="9 11" id="KW-0460">Magnesium</keyword>
<dbReference type="NCBIfam" id="NF006830">
    <property type="entry name" value="PRK09355.1"/>
    <property type="match status" value="1"/>
</dbReference>
<keyword evidence="6 11" id="KW-0547">Nucleotide-binding</keyword>
<feature type="binding site" evidence="11">
    <location>
        <position position="132"/>
    </location>
    <ligand>
        <name>ATP</name>
        <dbReference type="ChEBI" id="CHEBI:30616"/>
    </ligand>
</feature>
<keyword evidence="7 11" id="KW-0418">Kinase</keyword>
<gene>
    <name evidence="11" type="primary">thiM</name>
    <name evidence="12" type="ORF">SAMN02927923_01154</name>
</gene>
<evidence type="ECO:0000256" key="4">
    <source>
        <dbReference type="ARBA" id="ARBA00022679"/>
    </source>
</evidence>
<reference evidence="12 13" key="1">
    <citation type="submission" date="2016-10" db="EMBL/GenBank/DDBJ databases">
        <authorList>
            <person name="de Groot N.N."/>
        </authorList>
    </citation>
    <scope>NUCLEOTIDE SEQUENCE [LARGE SCALE GENOMIC DNA]</scope>
    <source>
        <strain evidence="12 13">CGMCC 1.7666</strain>
    </source>
</reference>
<dbReference type="PRINTS" id="PR01099">
    <property type="entry name" value="HYETHTZKNASE"/>
</dbReference>
<comment type="pathway">
    <text evidence="3 11">Cofactor biosynthesis; thiamine diphosphate biosynthesis; 4-methyl-5-(2-phosphoethyl)-thiazole from 5-(2-hydroxyethyl)-4-methylthiazole: step 1/1.</text>
</comment>
<sequence>MMSAPASVMDALDLPNLAGLLLARLRSRHIRVHAITNAAAQTFTANLLLASGAVPSLTFAPEEVTGFTSRCDALLVNLGTLDKDRRLAIPHAIATANAQAKPWVLDPVFVEVSPPRLEFCHECLSGMPRVLRCNESEFKALSGTEPTSEALQAFAKSHAMVVALTGTIDLITDGNRLIRIANGHPLMTCVTAMGCAGTALIAAFSALHDNALEATAAALLVTGIAGEIAAHEAKGPGTFQPAFLDALFSLNSSAISTHGKII</sequence>
<organism evidence="12 13">
    <name type="scientific">Microvirga guangxiensis</name>
    <dbReference type="NCBI Taxonomy" id="549386"/>
    <lineage>
        <taxon>Bacteria</taxon>
        <taxon>Pseudomonadati</taxon>
        <taxon>Pseudomonadota</taxon>
        <taxon>Alphaproteobacteria</taxon>
        <taxon>Hyphomicrobiales</taxon>
        <taxon>Methylobacteriaceae</taxon>
        <taxon>Microvirga</taxon>
    </lineage>
</organism>
<evidence type="ECO:0000256" key="11">
    <source>
        <dbReference type="HAMAP-Rule" id="MF_00228"/>
    </source>
</evidence>
<proteinExistence type="inferred from homology"/>
<evidence type="ECO:0000256" key="3">
    <source>
        <dbReference type="ARBA" id="ARBA00004868"/>
    </source>
</evidence>
<comment type="catalytic activity">
    <reaction evidence="1 11">
        <text>5-(2-hydroxyethyl)-4-methylthiazole + ATP = 4-methyl-5-(2-phosphooxyethyl)-thiazole + ADP + H(+)</text>
        <dbReference type="Rhea" id="RHEA:24212"/>
        <dbReference type="ChEBI" id="CHEBI:15378"/>
        <dbReference type="ChEBI" id="CHEBI:17957"/>
        <dbReference type="ChEBI" id="CHEBI:30616"/>
        <dbReference type="ChEBI" id="CHEBI:58296"/>
        <dbReference type="ChEBI" id="CHEBI:456216"/>
        <dbReference type="EC" id="2.7.1.50"/>
    </reaction>
</comment>
<keyword evidence="4 11" id="KW-0808">Transferase</keyword>
<dbReference type="Proteomes" id="UP000199569">
    <property type="component" value="Unassembled WGS sequence"/>
</dbReference>
<name>A0A1G5EZ20_9HYPH</name>
<dbReference type="GO" id="GO:0004417">
    <property type="term" value="F:hydroxyethylthiazole kinase activity"/>
    <property type="evidence" value="ECO:0007669"/>
    <property type="project" value="UniProtKB-UniRule"/>
</dbReference>
<dbReference type="GO" id="GO:0005524">
    <property type="term" value="F:ATP binding"/>
    <property type="evidence" value="ECO:0007669"/>
    <property type="project" value="UniProtKB-UniRule"/>
</dbReference>
<keyword evidence="5 11" id="KW-0479">Metal-binding</keyword>
<dbReference type="Gene3D" id="3.40.1190.20">
    <property type="match status" value="1"/>
</dbReference>
<feature type="binding site" evidence="11">
    <location>
        <position position="192"/>
    </location>
    <ligand>
        <name>substrate</name>
    </ligand>
</feature>
<dbReference type="Pfam" id="PF02110">
    <property type="entry name" value="HK"/>
    <property type="match status" value="1"/>
</dbReference>
<dbReference type="InterPro" id="IPR000417">
    <property type="entry name" value="Hyethyz_kinase"/>
</dbReference>
<evidence type="ECO:0000256" key="6">
    <source>
        <dbReference type="ARBA" id="ARBA00022741"/>
    </source>
</evidence>
<dbReference type="GO" id="GO:0009228">
    <property type="term" value="P:thiamine biosynthetic process"/>
    <property type="evidence" value="ECO:0007669"/>
    <property type="project" value="UniProtKB-KW"/>
</dbReference>
<comment type="function">
    <text evidence="11">Catalyzes the phosphorylation of the hydroxyl group of 4-methyl-5-beta-hydroxyethylthiazole (THZ).</text>
</comment>
<evidence type="ECO:0000256" key="2">
    <source>
        <dbReference type="ARBA" id="ARBA00001946"/>
    </source>
</evidence>
<keyword evidence="13" id="KW-1185">Reference proteome</keyword>
<evidence type="ECO:0000256" key="5">
    <source>
        <dbReference type="ARBA" id="ARBA00022723"/>
    </source>
</evidence>
<accession>A0A1G5EZ20</accession>
<evidence type="ECO:0000256" key="8">
    <source>
        <dbReference type="ARBA" id="ARBA00022840"/>
    </source>
</evidence>
<evidence type="ECO:0000313" key="12">
    <source>
        <dbReference type="EMBL" id="SCY32217.1"/>
    </source>
</evidence>
<dbReference type="GO" id="GO:0009229">
    <property type="term" value="P:thiamine diphosphate biosynthetic process"/>
    <property type="evidence" value="ECO:0007669"/>
    <property type="project" value="UniProtKB-UniRule"/>
</dbReference>
<dbReference type="STRING" id="549386.SAMN02927923_01154"/>
<evidence type="ECO:0000256" key="7">
    <source>
        <dbReference type="ARBA" id="ARBA00022777"/>
    </source>
</evidence>
<feature type="binding site" evidence="11">
    <location>
        <position position="165"/>
    </location>
    <ligand>
        <name>ATP</name>
        <dbReference type="ChEBI" id="CHEBI:30616"/>
    </ligand>
</feature>